<dbReference type="EMBL" id="JAHYIQ010000001">
    <property type="protein sequence ID" value="KAK1137534.1"/>
    <property type="molecule type" value="Genomic_DNA"/>
</dbReference>
<accession>A0AA40GGZ9</accession>
<sequence length="88" mass="9373">VLSKTALGEDGRGGRGWLAGTSGMFLHFGPLVVCTSAVPVKLCVNPHVASPTVSRMRDRVCEEPNASQGITYYHTALPFISRRSASKA</sequence>
<gene>
    <name evidence="1" type="ORF">K0M31_002039</name>
</gene>
<feature type="non-terminal residue" evidence="1">
    <location>
        <position position="1"/>
    </location>
</feature>
<name>A0AA40GGZ9_9HYME</name>
<protein>
    <submittedName>
        <fullName evidence="1">Uncharacterized protein</fullName>
    </submittedName>
</protein>
<reference evidence="1" key="1">
    <citation type="submission" date="2021-10" db="EMBL/GenBank/DDBJ databases">
        <title>Melipona bicolor Genome sequencing and assembly.</title>
        <authorList>
            <person name="Araujo N.S."/>
            <person name="Arias M.C."/>
        </authorList>
    </citation>
    <scope>NUCLEOTIDE SEQUENCE</scope>
    <source>
        <strain evidence="1">USP_2M_L1-L4_2017</strain>
        <tissue evidence="1">Whole body</tissue>
    </source>
</reference>
<comment type="caution">
    <text evidence="1">The sequence shown here is derived from an EMBL/GenBank/DDBJ whole genome shotgun (WGS) entry which is preliminary data.</text>
</comment>
<dbReference type="Proteomes" id="UP001177670">
    <property type="component" value="Unassembled WGS sequence"/>
</dbReference>
<keyword evidence="2" id="KW-1185">Reference proteome</keyword>
<proteinExistence type="predicted"/>
<evidence type="ECO:0000313" key="2">
    <source>
        <dbReference type="Proteomes" id="UP001177670"/>
    </source>
</evidence>
<dbReference type="AlphaFoldDB" id="A0AA40GGZ9"/>
<organism evidence="1 2">
    <name type="scientific">Melipona bicolor</name>
    <dbReference type="NCBI Taxonomy" id="60889"/>
    <lineage>
        <taxon>Eukaryota</taxon>
        <taxon>Metazoa</taxon>
        <taxon>Ecdysozoa</taxon>
        <taxon>Arthropoda</taxon>
        <taxon>Hexapoda</taxon>
        <taxon>Insecta</taxon>
        <taxon>Pterygota</taxon>
        <taxon>Neoptera</taxon>
        <taxon>Endopterygota</taxon>
        <taxon>Hymenoptera</taxon>
        <taxon>Apocrita</taxon>
        <taxon>Aculeata</taxon>
        <taxon>Apoidea</taxon>
        <taxon>Anthophila</taxon>
        <taxon>Apidae</taxon>
        <taxon>Melipona</taxon>
    </lineage>
</organism>
<evidence type="ECO:0000313" key="1">
    <source>
        <dbReference type="EMBL" id="KAK1137534.1"/>
    </source>
</evidence>